<organism evidence="5 6">
    <name type="scientific">Pseudomonas lutea</name>
    <dbReference type="NCBI Taxonomy" id="243924"/>
    <lineage>
        <taxon>Bacteria</taxon>
        <taxon>Pseudomonadati</taxon>
        <taxon>Pseudomonadota</taxon>
        <taxon>Gammaproteobacteria</taxon>
        <taxon>Pseudomonadales</taxon>
        <taxon>Pseudomonadaceae</taxon>
        <taxon>Pseudomonas</taxon>
    </lineage>
</organism>
<dbReference type="SUPFAM" id="SSF63380">
    <property type="entry name" value="Riboflavin synthase domain-like"/>
    <property type="match status" value="1"/>
</dbReference>
<comment type="cofactor">
    <cofactor evidence="2">
        <name>[2Fe-2S] cluster</name>
        <dbReference type="ChEBI" id="CHEBI:190135"/>
    </cofactor>
</comment>
<evidence type="ECO:0000313" key="5">
    <source>
        <dbReference type="EMBL" id="KGF62603.1"/>
    </source>
</evidence>
<dbReference type="PRINTS" id="PR00410">
    <property type="entry name" value="PHEHYDRXLASE"/>
</dbReference>
<dbReference type="InterPro" id="IPR036010">
    <property type="entry name" value="2Fe-2S_ferredoxin-like_sf"/>
</dbReference>
<dbReference type="Pfam" id="PF00175">
    <property type="entry name" value="NAD_binding_1"/>
    <property type="match status" value="1"/>
</dbReference>
<evidence type="ECO:0000259" key="4">
    <source>
        <dbReference type="PROSITE" id="PS51384"/>
    </source>
</evidence>
<evidence type="ECO:0000256" key="2">
    <source>
        <dbReference type="ARBA" id="ARBA00034078"/>
    </source>
</evidence>
<evidence type="ECO:0000313" key="6">
    <source>
        <dbReference type="Proteomes" id="UP000029719"/>
    </source>
</evidence>
<dbReference type="InterPro" id="IPR001041">
    <property type="entry name" value="2Fe-2S_ferredoxin-type"/>
</dbReference>
<dbReference type="GO" id="GO:0051537">
    <property type="term" value="F:2 iron, 2 sulfur cluster binding"/>
    <property type="evidence" value="ECO:0007669"/>
    <property type="project" value="InterPro"/>
</dbReference>
<dbReference type="PROSITE" id="PS51384">
    <property type="entry name" value="FAD_FR"/>
    <property type="match status" value="1"/>
</dbReference>
<proteinExistence type="predicted"/>
<dbReference type="PROSITE" id="PS51085">
    <property type="entry name" value="2FE2S_FER_2"/>
    <property type="match status" value="1"/>
</dbReference>
<gene>
    <name evidence="5" type="ORF">LT42_22400</name>
</gene>
<dbReference type="SUPFAM" id="SSF52343">
    <property type="entry name" value="Ferredoxin reductase-like, C-terminal NADP-linked domain"/>
    <property type="match status" value="1"/>
</dbReference>
<dbReference type="PANTHER" id="PTHR47354:SF5">
    <property type="entry name" value="PROTEIN RFBI"/>
    <property type="match status" value="1"/>
</dbReference>
<dbReference type="EMBL" id="JRMB01000003">
    <property type="protein sequence ID" value="KGF62603.1"/>
    <property type="molecule type" value="Genomic_DNA"/>
</dbReference>
<comment type="caution">
    <text evidence="5">The sequence shown here is derived from an EMBL/GenBank/DDBJ whole genome shotgun (WGS) entry which is preliminary data.</text>
</comment>
<dbReference type="InterPro" id="IPR012675">
    <property type="entry name" value="Beta-grasp_dom_sf"/>
</dbReference>
<keyword evidence="1" id="KW-0411">Iron-sulfur</keyword>
<dbReference type="PRINTS" id="PR00371">
    <property type="entry name" value="FPNCR"/>
</dbReference>
<dbReference type="InterPro" id="IPR008333">
    <property type="entry name" value="Cbr1-like_FAD-bd_dom"/>
</dbReference>
<dbReference type="Pfam" id="PF00970">
    <property type="entry name" value="FAD_binding_6"/>
    <property type="match status" value="1"/>
</dbReference>
<dbReference type="InterPro" id="IPR017938">
    <property type="entry name" value="Riboflavin_synthase-like_b-brl"/>
</dbReference>
<feature type="domain" description="2Fe-2S ferredoxin-type" evidence="3">
    <location>
        <begin position="1"/>
        <end position="90"/>
    </location>
</feature>
<dbReference type="InterPro" id="IPR017927">
    <property type="entry name" value="FAD-bd_FR_type"/>
</dbReference>
<dbReference type="InterPro" id="IPR039261">
    <property type="entry name" value="FNR_nucleotide-bd"/>
</dbReference>
<dbReference type="OrthoDB" id="9806195at2"/>
<sequence length="329" mass="35446">MVSVKLHSGQTFISESGASLLDSAKAAGITLEYSCRTGRCGVCKAMVLSGETEALKGEASLTVDEMAAGMILTCCRRAITDVEIDAEDIGALGDIEVKTLPCRIDTITHLADNVVEVILRVPPASKLHYLPGQYLDVIGAGGLRRSYSIANAQRSDGKLELQIRQVEHGSMSRYWFGDAKPNDLLRLEGPLGTFCLRDKSASTLIFLATGTGIAPVKAMLEQLQANPDLAAGKKIFIYWGGRSLTDIYWAPNLEGLDAVFIPVLSRPDAQWQGRTGYVQAALLEDGIELDHAVVYACGSESMIHSAREVLHSAGLPVKHFYSDAFVSSN</sequence>
<dbReference type="CDD" id="cd00207">
    <property type="entry name" value="fer2"/>
    <property type="match status" value="1"/>
</dbReference>
<dbReference type="CDD" id="cd06189">
    <property type="entry name" value="flavin_oxioreductase"/>
    <property type="match status" value="1"/>
</dbReference>
<dbReference type="Gene3D" id="2.40.30.10">
    <property type="entry name" value="Translation factors"/>
    <property type="match status" value="1"/>
</dbReference>
<keyword evidence="1" id="KW-0479">Metal-binding</keyword>
<evidence type="ECO:0000256" key="1">
    <source>
        <dbReference type="ARBA" id="ARBA00023014"/>
    </source>
</evidence>
<dbReference type="SUPFAM" id="SSF54292">
    <property type="entry name" value="2Fe-2S ferredoxin-like"/>
    <property type="match status" value="1"/>
</dbReference>
<dbReference type="Gene3D" id="3.40.50.80">
    <property type="entry name" value="Nucleotide-binding domain of ferredoxin-NADP reductase (FNR) module"/>
    <property type="match status" value="1"/>
</dbReference>
<dbReference type="InterPro" id="IPR006058">
    <property type="entry name" value="2Fe2S_fd_BS"/>
</dbReference>
<dbReference type="InterPro" id="IPR001433">
    <property type="entry name" value="OxRdtase_FAD/NAD-bd"/>
</dbReference>
<dbReference type="InterPro" id="IPR050415">
    <property type="entry name" value="MRET"/>
</dbReference>
<dbReference type="AlphaFoldDB" id="A0A9X0EB78"/>
<dbReference type="Gene3D" id="3.10.20.30">
    <property type="match status" value="1"/>
</dbReference>
<feature type="domain" description="FAD-binding FR-type" evidence="4">
    <location>
        <begin position="97"/>
        <end position="197"/>
    </location>
</feature>
<dbReference type="PANTHER" id="PTHR47354">
    <property type="entry name" value="NADH OXIDOREDUCTASE HCR"/>
    <property type="match status" value="1"/>
</dbReference>
<evidence type="ECO:0000259" key="3">
    <source>
        <dbReference type="PROSITE" id="PS51085"/>
    </source>
</evidence>
<dbReference type="GO" id="GO:0016491">
    <property type="term" value="F:oxidoreductase activity"/>
    <property type="evidence" value="ECO:0007669"/>
    <property type="project" value="InterPro"/>
</dbReference>
<dbReference type="PROSITE" id="PS00197">
    <property type="entry name" value="2FE2S_FER_1"/>
    <property type="match status" value="1"/>
</dbReference>
<dbReference type="InterPro" id="IPR001709">
    <property type="entry name" value="Flavoprot_Pyr_Nucl_cyt_Rdtase"/>
</dbReference>
<dbReference type="Pfam" id="PF00111">
    <property type="entry name" value="Fer2"/>
    <property type="match status" value="1"/>
</dbReference>
<dbReference type="Proteomes" id="UP000029719">
    <property type="component" value="Unassembled WGS sequence"/>
</dbReference>
<accession>A0A9X0EB78</accession>
<protein>
    <submittedName>
        <fullName evidence="5">CDP-6-deoxy-L-threo-D-glycero-4-hexulose-3-dehydrase reductase</fullName>
    </submittedName>
</protein>
<reference evidence="5 6" key="1">
    <citation type="submission" date="2014-09" db="EMBL/GenBank/DDBJ databases">
        <title>Genome sequence of Pseudomonas lutea strain DSM 17257T.</title>
        <authorList>
            <person name="Kwak Y."/>
            <person name="Shin J.-H."/>
        </authorList>
    </citation>
    <scope>NUCLEOTIDE SEQUENCE [LARGE SCALE GENOMIC DNA]</scope>
    <source>
        <strain evidence="5 6">DSM 17257</strain>
    </source>
</reference>
<keyword evidence="1" id="KW-0408">Iron</keyword>
<name>A0A9X0EB78_9PSED</name>